<dbReference type="EMBL" id="CAJVPI010001486">
    <property type="protein sequence ID" value="CAG8615084.1"/>
    <property type="molecule type" value="Genomic_DNA"/>
</dbReference>
<name>A0A9N9CUR2_9GLOM</name>
<evidence type="ECO:0000313" key="1">
    <source>
        <dbReference type="EMBL" id="CAG8615084.1"/>
    </source>
</evidence>
<comment type="caution">
    <text evidence="1">The sequence shown here is derived from an EMBL/GenBank/DDBJ whole genome shotgun (WGS) entry which is preliminary data.</text>
</comment>
<gene>
    <name evidence="1" type="ORF">PBRASI_LOCUS8387</name>
</gene>
<accession>A0A9N9CUR2</accession>
<organism evidence="1 2">
    <name type="scientific">Paraglomus brasilianum</name>
    <dbReference type="NCBI Taxonomy" id="144538"/>
    <lineage>
        <taxon>Eukaryota</taxon>
        <taxon>Fungi</taxon>
        <taxon>Fungi incertae sedis</taxon>
        <taxon>Mucoromycota</taxon>
        <taxon>Glomeromycotina</taxon>
        <taxon>Glomeromycetes</taxon>
        <taxon>Paraglomerales</taxon>
        <taxon>Paraglomeraceae</taxon>
        <taxon>Paraglomus</taxon>
    </lineage>
</organism>
<dbReference type="Proteomes" id="UP000789739">
    <property type="component" value="Unassembled WGS sequence"/>
</dbReference>
<dbReference type="OrthoDB" id="2351154at2759"/>
<reference evidence="1" key="1">
    <citation type="submission" date="2021-06" db="EMBL/GenBank/DDBJ databases">
        <authorList>
            <person name="Kallberg Y."/>
            <person name="Tangrot J."/>
            <person name="Rosling A."/>
        </authorList>
    </citation>
    <scope>NUCLEOTIDE SEQUENCE</scope>
    <source>
        <strain evidence="1">BR232B</strain>
    </source>
</reference>
<keyword evidence="2" id="KW-1185">Reference proteome</keyword>
<dbReference type="AlphaFoldDB" id="A0A9N9CUR2"/>
<protein>
    <submittedName>
        <fullName evidence="1">10176_t:CDS:1</fullName>
    </submittedName>
</protein>
<sequence>MTHPNFTQLCWRAFAAMIATLLNDFIPLILERLHDNYACLYNCLFVSKSWCNVAVGILWQSPFTRNIQAANPSLLVSYLKCLSDENKLELHKMGLETLWMHSSTMFDYPLYLEHLTDFDLRALLLALYPDIDPRTELVVFTLLVRMFMDRSRRLRKLELHYGNDYFATDIYRLCAQRHSQLEYMSISMHHSNPYTLGHLDDEISTLLTNQKGQLKYFGMWHANEHMRAIMNALLKQKSSIETVEFCFCAFDVNSLIIWVKQFPHLLKLIFDNCRGVPPNIDESLDGMMMINGYATSNSTRIVLTRVMQI</sequence>
<proteinExistence type="predicted"/>
<evidence type="ECO:0000313" key="2">
    <source>
        <dbReference type="Proteomes" id="UP000789739"/>
    </source>
</evidence>